<evidence type="ECO:0000256" key="1">
    <source>
        <dbReference type="SAM" id="MobiDB-lite"/>
    </source>
</evidence>
<dbReference type="PANTHER" id="PTHR31285:SF0">
    <property type="entry name" value="NICOTINAMIDE MONONUCLEOTIDE ADENYLYLTRANSFERASE"/>
    <property type="match status" value="1"/>
</dbReference>
<organism evidence="2 3">
    <name type="scientific">Volvox reticuliferus</name>
    <dbReference type="NCBI Taxonomy" id="1737510"/>
    <lineage>
        <taxon>Eukaryota</taxon>
        <taxon>Viridiplantae</taxon>
        <taxon>Chlorophyta</taxon>
        <taxon>core chlorophytes</taxon>
        <taxon>Chlorophyceae</taxon>
        <taxon>CS clade</taxon>
        <taxon>Chlamydomonadales</taxon>
        <taxon>Volvocaceae</taxon>
        <taxon>Volvox</taxon>
    </lineage>
</organism>
<gene>
    <name evidence="2" type="ORF">Vretimale_6798</name>
</gene>
<feature type="compositionally biased region" description="Polar residues" evidence="1">
    <location>
        <begin position="22"/>
        <end position="31"/>
    </location>
</feature>
<dbReference type="InterPro" id="IPR014729">
    <property type="entry name" value="Rossmann-like_a/b/a_fold"/>
</dbReference>
<name>A0A8J4LMQ6_9CHLO</name>
<sequence length="272" mass="30006">MTWSADCSLSFSRKQVAQTVPRFSSLSSTLTRPPPPRQRQRRPPTAAMGETELRQVLRLPPHQRAPCQPLARRGLLPYTRCPMISCTMSGRRQRTRCSGSCVVKFGHQELLAAGVKAAAATGANPLEGAFELTVQNADKGLLSAEEIRRRVAQFVALGLPVVVTRAPLFTNKADLLPGSRFVVGYDTAARLVLPKYYGNSYTQMLLDFSRLRQNGCSFIVAGRKDALSGRFLSLADVDMVPELADLFPISLPEETFRLDISSTELRQKAQVQ</sequence>
<dbReference type="PANTHER" id="PTHR31285">
    <property type="entry name" value="NICOTINAMIDE MONONUCLEOTIDE ADENYLYLTRANSFERASE"/>
    <property type="match status" value="1"/>
</dbReference>
<dbReference type="Proteomes" id="UP000722791">
    <property type="component" value="Unassembled WGS sequence"/>
</dbReference>
<dbReference type="GO" id="GO:0005737">
    <property type="term" value="C:cytoplasm"/>
    <property type="evidence" value="ECO:0007669"/>
    <property type="project" value="TreeGrafter"/>
</dbReference>
<dbReference type="GO" id="GO:0016887">
    <property type="term" value="F:ATP hydrolysis activity"/>
    <property type="evidence" value="ECO:0007669"/>
    <property type="project" value="TreeGrafter"/>
</dbReference>
<dbReference type="GO" id="GO:0005634">
    <property type="term" value="C:nucleus"/>
    <property type="evidence" value="ECO:0007669"/>
    <property type="project" value="TreeGrafter"/>
</dbReference>
<protein>
    <submittedName>
        <fullName evidence="2">Uncharacterized protein</fullName>
    </submittedName>
</protein>
<dbReference type="AlphaFoldDB" id="A0A8J4LMQ6"/>
<dbReference type="EMBL" id="BNCQ01000010">
    <property type="protein sequence ID" value="GIM02066.1"/>
    <property type="molecule type" value="Genomic_DNA"/>
</dbReference>
<reference evidence="2" key="1">
    <citation type="journal article" date="2021" name="Proc. Natl. Acad. Sci. U.S.A.">
        <title>Three genomes in the algal genus Volvox reveal the fate of a haploid sex-determining region after a transition to homothallism.</title>
        <authorList>
            <person name="Yamamoto K."/>
            <person name="Hamaji T."/>
            <person name="Kawai-Toyooka H."/>
            <person name="Matsuzaki R."/>
            <person name="Takahashi F."/>
            <person name="Nishimura Y."/>
            <person name="Kawachi M."/>
            <person name="Noguchi H."/>
            <person name="Minakuchi Y."/>
            <person name="Umen J.G."/>
            <person name="Toyoda A."/>
            <person name="Nozaki H."/>
        </authorList>
    </citation>
    <scope>NUCLEOTIDE SEQUENCE</scope>
    <source>
        <strain evidence="2">NIES-3785</strain>
    </source>
</reference>
<dbReference type="Gene3D" id="3.40.50.620">
    <property type="entry name" value="HUPs"/>
    <property type="match status" value="1"/>
</dbReference>
<accession>A0A8J4LMQ6</accession>
<feature type="region of interest" description="Disordered" evidence="1">
    <location>
        <begin position="22"/>
        <end position="47"/>
    </location>
</feature>
<evidence type="ECO:0000313" key="2">
    <source>
        <dbReference type="EMBL" id="GIM02066.1"/>
    </source>
</evidence>
<proteinExistence type="predicted"/>
<dbReference type="GO" id="GO:0000309">
    <property type="term" value="F:nicotinamide-nucleotide adenylyltransferase activity"/>
    <property type="evidence" value="ECO:0007669"/>
    <property type="project" value="TreeGrafter"/>
</dbReference>
<comment type="caution">
    <text evidence="2">The sequence shown here is derived from an EMBL/GenBank/DDBJ whole genome shotgun (WGS) entry which is preliminary data.</text>
</comment>
<evidence type="ECO:0000313" key="3">
    <source>
        <dbReference type="Proteomes" id="UP000722791"/>
    </source>
</evidence>